<feature type="compositionally biased region" description="Low complexity" evidence="1">
    <location>
        <begin position="207"/>
        <end position="221"/>
    </location>
</feature>
<accession>A0A813KRR9</accession>
<proteinExistence type="predicted"/>
<dbReference type="AlphaFoldDB" id="A0A813KRR9"/>
<evidence type="ECO:0000256" key="1">
    <source>
        <dbReference type="SAM" id="MobiDB-lite"/>
    </source>
</evidence>
<evidence type="ECO:0000313" key="2">
    <source>
        <dbReference type="EMBL" id="CAE8714246.1"/>
    </source>
</evidence>
<evidence type="ECO:0000313" key="3">
    <source>
        <dbReference type="Proteomes" id="UP000626109"/>
    </source>
</evidence>
<dbReference type="Proteomes" id="UP000626109">
    <property type="component" value="Unassembled WGS sequence"/>
</dbReference>
<name>A0A813KRR9_POLGL</name>
<feature type="compositionally biased region" description="Gly residues" evidence="1">
    <location>
        <begin position="189"/>
        <end position="206"/>
    </location>
</feature>
<gene>
    <name evidence="2" type="ORF">PGLA2088_LOCUS37901</name>
</gene>
<reference evidence="2" key="1">
    <citation type="submission" date="2021-02" db="EMBL/GenBank/DDBJ databases">
        <authorList>
            <person name="Dougan E. K."/>
            <person name="Rhodes N."/>
            <person name="Thang M."/>
            <person name="Chan C."/>
        </authorList>
    </citation>
    <scope>NUCLEOTIDE SEQUENCE</scope>
</reference>
<sequence>MCGAAASMRGRYRPGGSVKGSKICDDGELQDMLAGWEKLGVSFSGVMLQAESKDTATAYCMEKDSWTATDTIVGETALLLKTTGDGWLQLRLNGDMGFRWEHCASYRFSSSKKVGEGQKTNSVQLHVVDSSTKGFEIDDFRELLEGQRTNVYGPAGGSSTPFEDFAKRLFEALGGRKCEGKRPMDPLQGGPGRQGGKGAYGKGGSGAKSVGKGSSSESSGR</sequence>
<feature type="region of interest" description="Disordered" evidence="1">
    <location>
        <begin position="177"/>
        <end position="221"/>
    </location>
</feature>
<organism evidence="2 3">
    <name type="scientific">Polarella glacialis</name>
    <name type="common">Dinoflagellate</name>
    <dbReference type="NCBI Taxonomy" id="89957"/>
    <lineage>
        <taxon>Eukaryota</taxon>
        <taxon>Sar</taxon>
        <taxon>Alveolata</taxon>
        <taxon>Dinophyceae</taxon>
        <taxon>Suessiales</taxon>
        <taxon>Suessiaceae</taxon>
        <taxon>Polarella</taxon>
    </lineage>
</organism>
<dbReference type="EMBL" id="CAJNNW010032605">
    <property type="protein sequence ID" value="CAE8714246.1"/>
    <property type="molecule type" value="Genomic_DNA"/>
</dbReference>
<protein>
    <submittedName>
        <fullName evidence="2">Uncharacterized protein</fullName>
    </submittedName>
</protein>
<comment type="caution">
    <text evidence="2">The sequence shown here is derived from an EMBL/GenBank/DDBJ whole genome shotgun (WGS) entry which is preliminary data.</text>
</comment>